<dbReference type="OrthoDB" id="2851338at2759"/>
<evidence type="ECO:0008006" key="3">
    <source>
        <dbReference type="Google" id="ProtNLM"/>
    </source>
</evidence>
<dbReference type="VEuPathDB" id="FungiDB:Z520_00380"/>
<dbReference type="Proteomes" id="UP000053411">
    <property type="component" value="Unassembled WGS sequence"/>
</dbReference>
<evidence type="ECO:0000313" key="2">
    <source>
        <dbReference type="Proteomes" id="UP000053411"/>
    </source>
</evidence>
<gene>
    <name evidence="1" type="ORF">Z520_00380</name>
</gene>
<dbReference type="EMBL" id="KN848062">
    <property type="protein sequence ID" value="KIY03689.1"/>
    <property type="molecule type" value="Genomic_DNA"/>
</dbReference>
<proteinExistence type="predicted"/>
<keyword evidence="2" id="KW-1185">Reference proteome</keyword>
<protein>
    <recommendedName>
        <fullName evidence="3">ABM domain-containing protein</fullName>
    </recommendedName>
</protein>
<reference evidence="1 2" key="1">
    <citation type="submission" date="2015-01" db="EMBL/GenBank/DDBJ databases">
        <title>The Genome Sequence of Fonsecaea multimorphosa CBS 102226.</title>
        <authorList>
            <consortium name="The Broad Institute Genomics Platform"/>
            <person name="Cuomo C."/>
            <person name="de Hoog S."/>
            <person name="Gorbushina A."/>
            <person name="Stielow B."/>
            <person name="Teixiera M."/>
            <person name="Abouelleil A."/>
            <person name="Chapman S.B."/>
            <person name="Priest M."/>
            <person name="Young S.K."/>
            <person name="Wortman J."/>
            <person name="Nusbaum C."/>
            <person name="Birren B."/>
        </authorList>
    </citation>
    <scope>NUCLEOTIDE SEQUENCE [LARGE SCALE GENOMIC DNA]</scope>
    <source>
        <strain evidence="1 2">CBS 102226</strain>
    </source>
</reference>
<evidence type="ECO:0000313" key="1">
    <source>
        <dbReference type="EMBL" id="KIY03689.1"/>
    </source>
</evidence>
<dbReference type="SUPFAM" id="SSF54909">
    <property type="entry name" value="Dimeric alpha+beta barrel"/>
    <property type="match status" value="1"/>
</dbReference>
<organism evidence="1 2">
    <name type="scientific">Fonsecaea multimorphosa CBS 102226</name>
    <dbReference type="NCBI Taxonomy" id="1442371"/>
    <lineage>
        <taxon>Eukaryota</taxon>
        <taxon>Fungi</taxon>
        <taxon>Dikarya</taxon>
        <taxon>Ascomycota</taxon>
        <taxon>Pezizomycotina</taxon>
        <taxon>Eurotiomycetes</taxon>
        <taxon>Chaetothyriomycetidae</taxon>
        <taxon>Chaetothyriales</taxon>
        <taxon>Herpotrichiellaceae</taxon>
        <taxon>Fonsecaea</taxon>
    </lineage>
</organism>
<name>A0A0D2L3Q9_9EURO</name>
<dbReference type="AlphaFoldDB" id="A0A0D2L3Q9"/>
<dbReference type="InterPro" id="IPR011008">
    <property type="entry name" value="Dimeric_a/b-barrel"/>
</dbReference>
<dbReference type="GeneID" id="27706126"/>
<dbReference type="RefSeq" id="XP_016637811.1">
    <property type="nucleotide sequence ID" value="XM_016770901.1"/>
</dbReference>
<sequence>MPAATFSRERGMMVIWGEVQDKSINQEDLNEWWTYEHLPERLAIPGFRRARRYYAVADEDAKSQYLVCYEVSSLDIFTSPAYMAALNNPTPATQTYMPLMASMNRLVCRVVQSCSRPEFGECSASGTGATLVLITFQPPTSQDLRDELGGWIAESIWPSLSSQHQSLLAIHLLRYDSYASQAGSSTKSYEKVSFQSAATGASPERWVILVELAEPIAAPFAKHRVVTHSIVHKLKRFAGEIESQAFGLICALSE</sequence>
<accession>A0A0D2L3Q9</accession>